<dbReference type="Proteomes" id="UP000001940">
    <property type="component" value="Chromosome II"/>
</dbReference>
<feature type="compositionally biased region" description="Basic and acidic residues" evidence="1">
    <location>
        <begin position="34"/>
        <end position="50"/>
    </location>
</feature>
<dbReference type="AlphaFoldDB" id="Q27GU5"/>
<dbReference type="RefSeq" id="NP_001364719.1">
    <property type="nucleotide sequence ID" value="NM_001377806.2"/>
</dbReference>
<dbReference type="EMBL" id="BX284602">
    <property type="protein sequence ID" value="CCD66041.2"/>
    <property type="molecule type" value="Genomic_DNA"/>
</dbReference>
<dbReference type="Bgee" id="WBGene00044755">
    <property type="expression patterns" value="Expressed in pharyngeal muscle cell (C elegans) and 1 other cell type or tissue"/>
</dbReference>
<name>Q27GU5_CAEEL</name>
<dbReference type="AGR" id="WB:WBGene00044755"/>
<evidence type="ECO:0000313" key="4">
    <source>
        <dbReference type="WormBase" id="C32D5.14"/>
    </source>
</evidence>
<dbReference type="HOGENOM" id="CLU_2099052_0_0_1"/>
<evidence type="ECO:0000313" key="3">
    <source>
        <dbReference type="Proteomes" id="UP000001940"/>
    </source>
</evidence>
<dbReference type="KEGG" id="cel:CELE_C32D5.14"/>
<feature type="region of interest" description="Disordered" evidence="1">
    <location>
        <begin position="25"/>
        <end position="50"/>
    </location>
</feature>
<dbReference type="InParanoid" id="Q27GU5"/>
<evidence type="ECO:0000256" key="1">
    <source>
        <dbReference type="SAM" id="MobiDB-lite"/>
    </source>
</evidence>
<dbReference type="WormBase" id="C32D5.14">
    <property type="protein sequence ID" value="CE53948"/>
    <property type="gene ID" value="WBGene00044755"/>
</dbReference>
<proteinExistence type="predicted"/>
<keyword evidence="3" id="KW-1185">Reference proteome</keyword>
<protein>
    <submittedName>
        <fullName evidence="2">DUF2934 domain-containing protein</fullName>
    </submittedName>
</protein>
<dbReference type="SMR" id="Q27GU5"/>
<dbReference type="CTD" id="4363038"/>
<evidence type="ECO:0000313" key="2">
    <source>
        <dbReference type="EMBL" id="CCD66041.2"/>
    </source>
</evidence>
<reference evidence="2 3" key="1">
    <citation type="journal article" date="1998" name="Science">
        <title>Genome sequence of the nematode C. elegans: a platform for investigating biology.</title>
        <authorList>
            <consortium name="The C. elegans sequencing consortium"/>
            <person name="Sulson J.E."/>
            <person name="Waterston R."/>
        </authorList>
    </citation>
    <scope>NUCLEOTIDE SEQUENCE [LARGE SCALE GENOMIC DNA]</scope>
    <source>
        <strain evidence="2 3">Bristol N2</strain>
    </source>
</reference>
<dbReference type="PaxDb" id="6239-C32D5.14"/>
<organism evidence="2 3">
    <name type="scientific">Caenorhabditis elegans</name>
    <dbReference type="NCBI Taxonomy" id="6239"/>
    <lineage>
        <taxon>Eukaryota</taxon>
        <taxon>Metazoa</taxon>
        <taxon>Ecdysozoa</taxon>
        <taxon>Nematoda</taxon>
        <taxon>Chromadorea</taxon>
        <taxon>Rhabditida</taxon>
        <taxon>Rhabditina</taxon>
        <taxon>Rhabditomorpha</taxon>
        <taxon>Rhabditoidea</taxon>
        <taxon>Rhabditidae</taxon>
        <taxon>Peloderinae</taxon>
        <taxon>Caenorhabditis</taxon>
    </lineage>
</organism>
<gene>
    <name evidence="2 4" type="ORF">C32D5.14</name>
    <name evidence="2" type="ORF">CELE_C32D5.14</name>
</gene>
<accession>Q27GU5</accession>
<sequence length="50" mass="5964">MPELRELRAAHTCRSLSNWQVDIGQRAPNEQSESEEKERQRRALSVERER</sequence>
<dbReference type="UCSC" id="C32D5.14">
    <property type="organism name" value="c. elegans"/>
</dbReference>
<dbReference type="GeneID" id="4363038"/>